<dbReference type="EMBL" id="AKHW03006295">
    <property type="protein sequence ID" value="KYO21030.1"/>
    <property type="molecule type" value="Genomic_DNA"/>
</dbReference>
<comment type="caution">
    <text evidence="1">The sequence shown here is derived from an EMBL/GenBank/DDBJ whole genome shotgun (WGS) entry which is preliminary data.</text>
</comment>
<accession>A0A151M9B0</accession>
<reference evidence="1 2" key="1">
    <citation type="journal article" date="2012" name="Genome Biol.">
        <title>Sequencing three crocodilian genomes to illuminate the evolution of archosaurs and amniotes.</title>
        <authorList>
            <person name="St John J.A."/>
            <person name="Braun E.L."/>
            <person name="Isberg S.R."/>
            <person name="Miles L.G."/>
            <person name="Chong A.Y."/>
            <person name="Gongora J."/>
            <person name="Dalzell P."/>
            <person name="Moran C."/>
            <person name="Bed'hom B."/>
            <person name="Abzhanov A."/>
            <person name="Burgess S.C."/>
            <person name="Cooksey A.M."/>
            <person name="Castoe T.A."/>
            <person name="Crawford N.G."/>
            <person name="Densmore L.D."/>
            <person name="Drew J.C."/>
            <person name="Edwards S.V."/>
            <person name="Faircloth B.C."/>
            <person name="Fujita M.K."/>
            <person name="Greenwold M.J."/>
            <person name="Hoffmann F.G."/>
            <person name="Howard J.M."/>
            <person name="Iguchi T."/>
            <person name="Janes D.E."/>
            <person name="Khan S.Y."/>
            <person name="Kohno S."/>
            <person name="de Koning A.J."/>
            <person name="Lance S.L."/>
            <person name="McCarthy F.M."/>
            <person name="McCormack J.E."/>
            <person name="Merchant M.E."/>
            <person name="Peterson D.G."/>
            <person name="Pollock D.D."/>
            <person name="Pourmand N."/>
            <person name="Raney B.J."/>
            <person name="Roessler K.A."/>
            <person name="Sanford J.R."/>
            <person name="Sawyer R.H."/>
            <person name="Schmidt C.J."/>
            <person name="Triplett E.W."/>
            <person name="Tuberville T.D."/>
            <person name="Venegas-Anaya M."/>
            <person name="Howard J.T."/>
            <person name="Jarvis E.D."/>
            <person name="Guillette L.J.Jr."/>
            <person name="Glenn T.C."/>
            <person name="Green R.E."/>
            <person name="Ray D.A."/>
        </authorList>
    </citation>
    <scope>NUCLEOTIDE SEQUENCE [LARGE SCALE GENOMIC DNA]</scope>
    <source>
        <strain evidence="1">KSC_2009_1</strain>
    </source>
</reference>
<evidence type="ECO:0000313" key="1">
    <source>
        <dbReference type="EMBL" id="KYO21030.1"/>
    </source>
</evidence>
<name>A0A151M9B0_ALLMI</name>
<dbReference type="Proteomes" id="UP000050525">
    <property type="component" value="Unassembled WGS sequence"/>
</dbReference>
<evidence type="ECO:0000313" key="2">
    <source>
        <dbReference type="Proteomes" id="UP000050525"/>
    </source>
</evidence>
<organism evidence="1 2">
    <name type="scientific">Alligator mississippiensis</name>
    <name type="common">American alligator</name>
    <dbReference type="NCBI Taxonomy" id="8496"/>
    <lineage>
        <taxon>Eukaryota</taxon>
        <taxon>Metazoa</taxon>
        <taxon>Chordata</taxon>
        <taxon>Craniata</taxon>
        <taxon>Vertebrata</taxon>
        <taxon>Euteleostomi</taxon>
        <taxon>Archelosauria</taxon>
        <taxon>Archosauria</taxon>
        <taxon>Crocodylia</taxon>
        <taxon>Alligatoridae</taxon>
        <taxon>Alligatorinae</taxon>
        <taxon>Alligator</taxon>
    </lineage>
</organism>
<protein>
    <submittedName>
        <fullName evidence="1">Uncharacterized protein</fullName>
    </submittedName>
</protein>
<sequence>MMSHGMKFSQFTQEICKQVHSHYLEQRFGFPCKNRQCKDQGKEKCRKYRIQASHQCPCNQLNILKSDIDSMQVCQRETATVTSTEAC</sequence>
<dbReference type="AlphaFoldDB" id="A0A151M9B0"/>
<proteinExistence type="predicted"/>
<gene>
    <name evidence="1" type="ORF">Y1Q_0001345</name>
</gene>
<keyword evidence="2" id="KW-1185">Reference proteome</keyword>